<dbReference type="EMBL" id="OW240919">
    <property type="protein sequence ID" value="CAH2311290.1"/>
    <property type="molecule type" value="Genomic_DNA"/>
</dbReference>
<name>A0AAD1SVL1_PELCU</name>
<dbReference type="AlphaFoldDB" id="A0AAD1SVL1"/>
<accession>A0AAD1SVL1</accession>
<sequence>MKARNTTSCNVFHQPAFSTSYASGTECKRCKQRRQHLSSREQKAGNPSCSSTTFTSSSDPASASPTRPAVYTWSAAFPPQPQCLRFGLLCLQPAFSVSDPAPVSQTPISSHETRHAHVCLLLDLPREMPQHARKLTLHIALAAQQLIARRWKSTILPKEENFLEELHKQWIYETSYMSLFPPLRSIGKLGSFGKHGDLVMYLVKHQGLYLANKLQCP</sequence>
<evidence type="ECO:0000313" key="3">
    <source>
        <dbReference type="Proteomes" id="UP001295444"/>
    </source>
</evidence>
<proteinExistence type="predicted"/>
<dbReference type="Proteomes" id="UP001295444">
    <property type="component" value="Chromosome 08"/>
</dbReference>
<feature type="compositionally biased region" description="Low complexity" evidence="1">
    <location>
        <begin position="47"/>
        <end position="65"/>
    </location>
</feature>
<gene>
    <name evidence="2" type="ORF">PECUL_23A010509</name>
</gene>
<evidence type="ECO:0000256" key="1">
    <source>
        <dbReference type="SAM" id="MobiDB-lite"/>
    </source>
</evidence>
<feature type="region of interest" description="Disordered" evidence="1">
    <location>
        <begin position="37"/>
        <end position="65"/>
    </location>
</feature>
<evidence type="ECO:0000313" key="2">
    <source>
        <dbReference type="EMBL" id="CAH2311290.1"/>
    </source>
</evidence>
<protein>
    <submittedName>
        <fullName evidence="2">Uncharacterized protein</fullName>
    </submittedName>
</protein>
<keyword evidence="3" id="KW-1185">Reference proteome</keyword>
<reference evidence="2" key="1">
    <citation type="submission" date="2022-03" db="EMBL/GenBank/DDBJ databases">
        <authorList>
            <person name="Alioto T."/>
            <person name="Alioto T."/>
            <person name="Gomez Garrido J."/>
        </authorList>
    </citation>
    <scope>NUCLEOTIDE SEQUENCE</scope>
</reference>
<organism evidence="2 3">
    <name type="scientific">Pelobates cultripes</name>
    <name type="common">Western spadefoot toad</name>
    <dbReference type="NCBI Taxonomy" id="61616"/>
    <lineage>
        <taxon>Eukaryota</taxon>
        <taxon>Metazoa</taxon>
        <taxon>Chordata</taxon>
        <taxon>Craniata</taxon>
        <taxon>Vertebrata</taxon>
        <taxon>Euteleostomi</taxon>
        <taxon>Amphibia</taxon>
        <taxon>Batrachia</taxon>
        <taxon>Anura</taxon>
        <taxon>Pelobatoidea</taxon>
        <taxon>Pelobatidae</taxon>
        <taxon>Pelobates</taxon>
    </lineage>
</organism>